<dbReference type="SUPFAM" id="SSF46689">
    <property type="entry name" value="Homeodomain-like"/>
    <property type="match status" value="1"/>
</dbReference>
<sequence length="260" mass="27652">MARDVSERILAAATAVFAEQGLGATLADVAERAGVGVASVYRRFANKDDLILELFAGRFQDWEAQAREAAQAADPWEGFVRYFEQSSAELATDRGFRELVLGAYTATAGWARGSAPERLNELFAATEASLRVHHTRLVRRAQAAGRLRADIEPTDMLMLTMSVHATLSLRAAAVRPDLYRRVLGVVLDGLRPARTGPTPLPVGPLTDADLGAPPAGPTTAADERPARSHGPGHATSRAAETAVPTEHGTDGRRLDGPVGA</sequence>
<protein>
    <submittedName>
        <fullName evidence="1">TetR/AcrR family transcriptional regulator</fullName>
    </submittedName>
</protein>
<gene>
    <name evidence="1" type="ORF">ACEZDG_19850</name>
</gene>
<keyword evidence="2" id="KW-1185">Reference proteome</keyword>
<dbReference type="InterPro" id="IPR036271">
    <property type="entry name" value="Tet_transcr_reg_TetR-rel_C_sf"/>
</dbReference>
<dbReference type="Pfam" id="PF21597">
    <property type="entry name" value="TetR_C_43"/>
    <property type="match status" value="1"/>
</dbReference>
<dbReference type="InterPro" id="IPR049445">
    <property type="entry name" value="TetR_SbtR-like_C"/>
</dbReference>
<reference evidence="1 2" key="1">
    <citation type="submission" date="2024-09" db="EMBL/GenBank/DDBJ databases">
        <authorList>
            <person name="Lee S.D."/>
        </authorList>
    </citation>
    <scope>NUCLEOTIDE SEQUENCE [LARGE SCALE GENOMIC DNA]</scope>
    <source>
        <strain evidence="1 2">N1-1</strain>
    </source>
</reference>
<dbReference type="PROSITE" id="PS50977">
    <property type="entry name" value="HTH_TETR_2"/>
    <property type="match status" value="1"/>
</dbReference>
<proteinExistence type="predicted"/>
<dbReference type="PROSITE" id="PS01081">
    <property type="entry name" value="HTH_TETR_1"/>
    <property type="match status" value="1"/>
</dbReference>
<dbReference type="EMBL" id="JBHEZX010000008">
    <property type="protein sequence ID" value="MFC1411523.1"/>
    <property type="molecule type" value="Genomic_DNA"/>
</dbReference>
<organism evidence="1 2">
    <name type="scientific">Streptacidiphilus alkalitolerans</name>
    <dbReference type="NCBI Taxonomy" id="3342712"/>
    <lineage>
        <taxon>Bacteria</taxon>
        <taxon>Bacillati</taxon>
        <taxon>Actinomycetota</taxon>
        <taxon>Actinomycetes</taxon>
        <taxon>Kitasatosporales</taxon>
        <taxon>Streptomycetaceae</taxon>
        <taxon>Streptacidiphilus</taxon>
    </lineage>
</organism>
<dbReference type="PANTHER" id="PTHR30055">
    <property type="entry name" value="HTH-TYPE TRANSCRIPTIONAL REGULATOR RUTR"/>
    <property type="match status" value="1"/>
</dbReference>
<name>A0ABV6VCY6_9ACTN</name>
<dbReference type="Proteomes" id="UP001592582">
    <property type="component" value="Unassembled WGS sequence"/>
</dbReference>
<accession>A0ABV6VCY6</accession>
<dbReference type="InterPro" id="IPR023772">
    <property type="entry name" value="DNA-bd_HTH_TetR-type_CS"/>
</dbReference>
<dbReference type="SUPFAM" id="SSF48498">
    <property type="entry name" value="Tetracyclin repressor-like, C-terminal domain"/>
    <property type="match status" value="1"/>
</dbReference>
<dbReference type="PRINTS" id="PR00455">
    <property type="entry name" value="HTHTETR"/>
</dbReference>
<evidence type="ECO:0000313" key="2">
    <source>
        <dbReference type="Proteomes" id="UP001592582"/>
    </source>
</evidence>
<evidence type="ECO:0000313" key="1">
    <source>
        <dbReference type="EMBL" id="MFC1411523.1"/>
    </source>
</evidence>
<dbReference type="InterPro" id="IPR009057">
    <property type="entry name" value="Homeodomain-like_sf"/>
</dbReference>
<dbReference type="PANTHER" id="PTHR30055:SF234">
    <property type="entry name" value="HTH-TYPE TRANSCRIPTIONAL REGULATOR BETI"/>
    <property type="match status" value="1"/>
</dbReference>
<comment type="caution">
    <text evidence="1">The sequence shown here is derived from an EMBL/GenBank/DDBJ whole genome shotgun (WGS) entry which is preliminary data.</text>
</comment>
<dbReference type="InterPro" id="IPR050109">
    <property type="entry name" value="HTH-type_TetR-like_transc_reg"/>
</dbReference>
<dbReference type="InterPro" id="IPR001647">
    <property type="entry name" value="HTH_TetR"/>
</dbReference>
<dbReference type="Pfam" id="PF00440">
    <property type="entry name" value="TetR_N"/>
    <property type="match status" value="1"/>
</dbReference>
<dbReference type="Gene3D" id="1.10.357.10">
    <property type="entry name" value="Tetracycline Repressor, domain 2"/>
    <property type="match status" value="1"/>
</dbReference>